<dbReference type="GO" id="GO:0061709">
    <property type="term" value="P:reticulophagy"/>
    <property type="evidence" value="ECO:0007669"/>
    <property type="project" value="TreeGrafter"/>
</dbReference>
<keyword evidence="5" id="KW-0813">Transport</keyword>
<comment type="catalytic activity">
    <reaction evidence="11">
        <text>a 1,2-diacyl-sn-glycero-3-phosphoethanolamine(in) = a 1,2-diacyl-sn-glycero-3-phosphoethanolamine(out)</text>
        <dbReference type="Rhea" id="RHEA:38895"/>
        <dbReference type="ChEBI" id="CHEBI:64612"/>
    </reaction>
</comment>
<keyword evidence="6" id="KW-0256">Endoplasmic reticulum</keyword>
<evidence type="ECO:0000256" key="11">
    <source>
        <dbReference type="ARBA" id="ARBA00024615"/>
    </source>
</evidence>
<keyword evidence="7" id="KW-0072">Autophagy</keyword>
<keyword evidence="14" id="KW-1185">Reference proteome</keyword>
<dbReference type="GO" id="GO:0032266">
    <property type="term" value="F:phosphatidylinositol-3-phosphate binding"/>
    <property type="evidence" value="ECO:0007669"/>
    <property type="project" value="TreeGrafter"/>
</dbReference>
<comment type="subcellular location">
    <subcellularLocation>
        <location evidence="1">Endoplasmic reticulum membrane</location>
        <topology evidence="1">Peripheral membrane protein</topology>
    </subcellularLocation>
    <subcellularLocation>
        <location evidence="2">Preautophagosomal structure membrane</location>
        <topology evidence="2">Peripheral membrane protein</topology>
    </subcellularLocation>
</comment>
<dbReference type="Proteomes" id="UP000792457">
    <property type="component" value="Unassembled WGS sequence"/>
</dbReference>
<evidence type="ECO:0000256" key="7">
    <source>
        <dbReference type="ARBA" id="ARBA00023006"/>
    </source>
</evidence>
<comment type="similarity">
    <text evidence="3">Belongs to the ATG2 family.</text>
</comment>
<dbReference type="AlphaFoldDB" id="A0A8K0P7E8"/>
<keyword evidence="8" id="KW-0445">Lipid transport</keyword>
<dbReference type="GO" id="GO:0061723">
    <property type="term" value="P:glycophagy"/>
    <property type="evidence" value="ECO:0007669"/>
    <property type="project" value="TreeGrafter"/>
</dbReference>
<evidence type="ECO:0000256" key="4">
    <source>
        <dbReference type="ARBA" id="ARBA00018070"/>
    </source>
</evidence>
<feature type="non-terminal residue" evidence="13">
    <location>
        <position position="471"/>
    </location>
</feature>
<sequence>MYFIFSYSGINSPDGSGLDPRSNVHKSSRRKPPSVGGIEESWGETTRFQLRASSIAAALLHEDILTVTVVDGRRISGSSCVQGGLATSSLLQMKEAAQEYFRVITGFVNSGKMETNLLTDKEIFLRACPLSHLRLVICPLVLEGKERTTPLVSIVQVGVTAANLSLMECLVERTSSSKSPSAEYVELLKFSQGSGVPSPSHMTAGVLPNLRALYKCSERAASQGHPRRYSHPCGSLTINLQPCTSEVDISIGDRITAILNPQPLCQKTASKFFINVGQTFMNRQSCFYHQAVETQFPIADLRPIHDMDRPPWWKRSVHKDILNLELTNASLRTVIDSREPSNKFELLCSDIQGSYSETEADPPVPFIRASAQTKAENDMQDPGEGFGWPRLVLMVNPVSGRRDLEEPLGSMGMQESSIESTLEGSTRREPSPFSSKKVIHESDTPHAKHRPQNTVPSSDAFPISQPTYNAN</sequence>
<evidence type="ECO:0000256" key="5">
    <source>
        <dbReference type="ARBA" id="ARBA00022448"/>
    </source>
</evidence>
<comment type="catalytic activity">
    <reaction evidence="10">
        <text>a 1,2-diacyl-sn-glycero-3-phospho-L-serine(in) = a 1,2-diacyl-sn-glycero-3-phospho-L-serine(out)</text>
        <dbReference type="Rhea" id="RHEA:38663"/>
        <dbReference type="ChEBI" id="CHEBI:57262"/>
    </reaction>
</comment>
<dbReference type="GO" id="GO:0034727">
    <property type="term" value="P:piecemeal microautophagy of the nucleus"/>
    <property type="evidence" value="ECO:0007669"/>
    <property type="project" value="TreeGrafter"/>
</dbReference>
<dbReference type="GO" id="GO:0005789">
    <property type="term" value="C:endoplasmic reticulum membrane"/>
    <property type="evidence" value="ECO:0007669"/>
    <property type="project" value="UniProtKB-SubCell"/>
</dbReference>
<evidence type="ECO:0000256" key="9">
    <source>
        <dbReference type="ARBA" id="ARBA00023136"/>
    </source>
</evidence>
<reference evidence="13" key="1">
    <citation type="submission" date="2013-04" db="EMBL/GenBank/DDBJ databases">
        <authorList>
            <person name="Qu J."/>
            <person name="Murali S.C."/>
            <person name="Bandaranaike D."/>
            <person name="Bellair M."/>
            <person name="Blankenburg K."/>
            <person name="Chao H."/>
            <person name="Dinh H."/>
            <person name="Doddapaneni H."/>
            <person name="Downs B."/>
            <person name="Dugan-Rocha S."/>
            <person name="Elkadiri S."/>
            <person name="Gnanaolivu R.D."/>
            <person name="Hernandez B."/>
            <person name="Javaid M."/>
            <person name="Jayaseelan J.C."/>
            <person name="Lee S."/>
            <person name="Li M."/>
            <person name="Ming W."/>
            <person name="Munidasa M."/>
            <person name="Muniz J."/>
            <person name="Nguyen L."/>
            <person name="Ongeri F."/>
            <person name="Osuji N."/>
            <person name="Pu L.-L."/>
            <person name="Puazo M."/>
            <person name="Qu C."/>
            <person name="Quiroz J."/>
            <person name="Raj R."/>
            <person name="Weissenberger G."/>
            <person name="Xin Y."/>
            <person name="Zou X."/>
            <person name="Han Y."/>
            <person name="Richards S."/>
            <person name="Worley K."/>
            <person name="Muzny D."/>
            <person name="Gibbs R."/>
        </authorList>
    </citation>
    <scope>NUCLEOTIDE SEQUENCE</scope>
    <source>
        <strain evidence="13">Sampled in the wild</strain>
    </source>
</reference>
<dbReference type="GO" id="GO:0000422">
    <property type="term" value="P:autophagy of mitochondrion"/>
    <property type="evidence" value="ECO:0007669"/>
    <property type="project" value="TreeGrafter"/>
</dbReference>
<dbReference type="GO" id="GO:0034045">
    <property type="term" value="C:phagophore assembly site membrane"/>
    <property type="evidence" value="ECO:0007669"/>
    <property type="project" value="UniProtKB-SubCell"/>
</dbReference>
<dbReference type="EMBL" id="KZ308964">
    <property type="protein sequence ID" value="KAG8235897.1"/>
    <property type="molecule type" value="Genomic_DNA"/>
</dbReference>
<evidence type="ECO:0000256" key="3">
    <source>
        <dbReference type="ARBA" id="ARBA00009714"/>
    </source>
</evidence>
<feature type="compositionally biased region" description="Polar residues" evidence="12">
    <location>
        <begin position="413"/>
        <end position="424"/>
    </location>
</feature>
<evidence type="ECO:0000256" key="1">
    <source>
        <dbReference type="ARBA" id="ARBA00004406"/>
    </source>
</evidence>
<evidence type="ECO:0000256" key="8">
    <source>
        <dbReference type="ARBA" id="ARBA00023055"/>
    </source>
</evidence>
<evidence type="ECO:0000313" key="13">
    <source>
        <dbReference type="EMBL" id="KAG8235897.1"/>
    </source>
</evidence>
<evidence type="ECO:0000313" key="14">
    <source>
        <dbReference type="Proteomes" id="UP000792457"/>
    </source>
</evidence>
<feature type="region of interest" description="Disordered" evidence="12">
    <location>
        <begin position="403"/>
        <end position="471"/>
    </location>
</feature>
<proteinExistence type="inferred from homology"/>
<gene>
    <name evidence="13" type="ORF">J437_LFUL010127</name>
</gene>
<dbReference type="GO" id="GO:0006869">
    <property type="term" value="P:lipid transport"/>
    <property type="evidence" value="ECO:0007669"/>
    <property type="project" value="UniProtKB-KW"/>
</dbReference>
<comment type="caution">
    <text evidence="13">The sequence shown here is derived from an EMBL/GenBank/DDBJ whole genome shotgun (WGS) entry which is preliminary data.</text>
</comment>
<dbReference type="PANTHER" id="PTHR13190:SF1">
    <property type="entry name" value="AUTOPHAGY-RELATED 2, ISOFORM A"/>
    <property type="match status" value="1"/>
</dbReference>
<dbReference type="PANTHER" id="PTHR13190">
    <property type="entry name" value="AUTOPHAGY-RELATED 2, ISOFORM A"/>
    <property type="match status" value="1"/>
</dbReference>
<evidence type="ECO:0000256" key="12">
    <source>
        <dbReference type="SAM" id="MobiDB-lite"/>
    </source>
</evidence>
<evidence type="ECO:0000256" key="10">
    <source>
        <dbReference type="ARBA" id="ARBA00024479"/>
    </source>
</evidence>
<accession>A0A8K0P7E8</accession>
<evidence type="ECO:0000256" key="2">
    <source>
        <dbReference type="ARBA" id="ARBA00004623"/>
    </source>
</evidence>
<name>A0A8K0P7E8_LADFU</name>
<dbReference type="InterPro" id="IPR026849">
    <property type="entry name" value="ATG2"/>
</dbReference>
<feature type="compositionally biased region" description="Basic residues" evidence="12">
    <location>
        <begin position="23"/>
        <end position="32"/>
    </location>
</feature>
<organism evidence="13 14">
    <name type="scientific">Ladona fulva</name>
    <name type="common">Scarce chaser dragonfly</name>
    <name type="synonym">Libellula fulva</name>
    <dbReference type="NCBI Taxonomy" id="123851"/>
    <lineage>
        <taxon>Eukaryota</taxon>
        <taxon>Metazoa</taxon>
        <taxon>Ecdysozoa</taxon>
        <taxon>Arthropoda</taxon>
        <taxon>Hexapoda</taxon>
        <taxon>Insecta</taxon>
        <taxon>Pterygota</taxon>
        <taxon>Palaeoptera</taxon>
        <taxon>Odonata</taxon>
        <taxon>Epiprocta</taxon>
        <taxon>Anisoptera</taxon>
        <taxon>Libelluloidea</taxon>
        <taxon>Libellulidae</taxon>
        <taxon>Ladona</taxon>
    </lineage>
</organism>
<evidence type="ECO:0000256" key="6">
    <source>
        <dbReference type="ARBA" id="ARBA00022824"/>
    </source>
</evidence>
<dbReference type="GO" id="GO:0043495">
    <property type="term" value="F:protein-membrane adaptor activity"/>
    <property type="evidence" value="ECO:0007669"/>
    <property type="project" value="TreeGrafter"/>
</dbReference>
<keyword evidence="9" id="KW-0472">Membrane</keyword>
<protein>
    <recommendedName>
        <fullName evidence="4">Autophagy-related protein 2</fullName>
    </recommendedName>
</protein>
<reference evidence="13" key="2">
    <citation type="submission" date="2017-10" db="EMBL/GenBank/DDBJ databases">
        <title>Ladona fulva Genome sequencing and assembly.</title>
        <authorList>
            <person name="Murali S."/>
            <person name="Richards S."/>
            <person name="Bandaranaike D."/>
            <person name="Bellair M."/>
            <person name="Blankenburg K."/>
            <person name="Chao H."/>
            <person name="Dinh H."/>
            <person name="Doddapaneni H."/>
            <person name="Dugan-Rocha S."/>
            <person name="Elkadiri S."/>
            <person name="Gnanaolivu R."/>
            <person name="Hernandez B."/>
            <person name="Skinner E."/>
            <person name="Javaid M."/>
            <person name="Lee S."/>
            <person name="Li M."/>
            <person name="Ming W."/>
            <person name="Munidasa M."/>
            <person name="Muniz J."/>
            <person name="Nguyen L."/>
            <person name="Hughes D."/>
            <person name="Osuji N."/>
            <person name="Pu L.-L."/>
            <person name="Puazo M."/>
            <person name="Qu C."/>
            <person name="Quiroz J."/>
            <person name="Raj R."/>
            <person name="Weissenberger G."/>
            <person name="Xin Y."/>
            <person name="Zou X."/>
            <person name="Han Y."/>
            <person name="Worley K."/>
            <person name="Muzny D."/>
            <person name="Gibbs R."/>
        </authorList>
    </citation>
    <scope>NUCLEOTIDE SEQUENCE</scope>
    <source>
        <strain evidence="13">Sampled in the wild</strain>
    </source>
</reference>
<dbReference type="GO" id="GO:0000045">
    <property type="term" value="P:autophagosome assembly"/>
    <property type="evidence" value="ECO:0007669"/>
    <property type="project" value="TreeGrafter"/>
</dbReference>
<dbReference type="OrthoDB" id="18982at2759"/>
<feature type="region of interest" description="Disordered" evidence="12">
    <location>
        <begin position="14"/>
        <end position="39"/>
    </location>
</feature>
<dbReference type="GO" id="GO:0061908">
    <property type="term" value="C:phagophore"/>
    <property type="evidence" value="ECO:0007669"/>
    <property type="project" value="TreeGrafter"/>
</dbReference>